<evidence type="ECO:0000313" key="4">
    <source>
        <dbReference type="EMBL" id="OWZ18588.1"/>
    </source>
</evidence>
<gene>
    <name evidence="4" type="ORF">PHMEG_0007291</name>
</gene>
<sequence>MQLHRVIAMAMIATSVSASNITFNHNLNGWYPCSDYTFSDEGSSTGKVAQCAVYSAPLCYPGICTTPEGVNPEVDVFVKRLPATRDNPDTASNVWLLQGGPGFSSTGRKFYLSTSLYLLFVFAKLVLLYNLCFYLYELVEADMVTLHIQLEGTVNVYTMDHRGTGRSTLLDCVAAQVTTTGSRFGVEIDPSEVPACAKDLQAKYGDLAAFSVTTAATDLAMFISKYTNGKSTIVYGVSYDTMFVERLMHLSPPEIAGYVLDGVAAMSAAPAGKFPYFSNWDDDFREVGDAFLALCEEDSDCNTRFQPNGLNNTLQSLIEQFDHDPTSTCAALVNGTQGLKSITPSFGLRSVLGSALMSSYTRTLIPPVVYRLQRCSPDNVKVLIKFLTNNAETQDSVYQSMLLYSLIVYSEGWESPLPVMSEMKARSINAKMSDSEGVYALSPQYCAFSKEKSKGCDEFAVGNYEANGIVYKRDQYWNKTATLPSHTSVLLMSRKLDPQTPNKYTELLLNSLNCDKKELVVFDYASHGAVATTQMSADDMASGTCGMKLLASFVRNGGDLERLDKSCVDEMPGFNMTTPDYDLDYYFGTYDAYDGVFNSSFSSNKEAKKDTL</sequence>
<evidence type="ECO:0000256" key="2">
    <source>
        <dbReference type="SAM" id="Phobius"/>
    </source>
</evidence>
<evidence type="ECO:0000313" key="5">
    <source>
        <dbReference type="Proteomes" id="UP000198211"/>
    </source>
</evidence>
<proteinExistence type="inferred from homology"/>
<evidence type="ECO:0008006" key="6">
    <source>
        <dbReference type="Google" id="ProtNLM"/>
    </source>
</evidence>
<protein>
    <recommendedName>
        <fullName evidence="6">Serine protease</fullName>
    </recommendedName>
</protein>
<dbReference type="EMBL" id="NBNE01000566">
    <property type="protein sequence ID" value="OWZ18588.1"/>
    <property type="molecule type" value="Genomic_DNA"/>
</dbReference>
<name>A0A225WMU0_9STRA</name>
<accession>A0A225WMU0</accession>
<comment type="caution">
    <text evidence="4">The sequence shown here is derived from an EMBL/GenBank/DDBJ whole genome shotgun (WGS) entry which is preliminary data.</text>
</comment>
<dbReference type="STRING" id="4795.A0A225WMU0"/>
<keyword evidence="2" id="KW-0472">Membrane</keyword>
<keyword evidence="3" id="KW-0732">Signal</keyword>
<dbReference type="InterPro" id="IPR029058">
    <property type="entry name" value="AB_hydrolase_fold"/>
</dbReference>
<organism evidence="4 5">
    <name type="scientific">Phytophthora megakarya</name>
    <dbReference type="NCBI Taxonomy" id="4795"/>
    <lineage>
        <taxon>Eukaryota</taxon>
        <taxon>Sar</taxon>
        <taxon>Stramenopiles</taxon>
        <taxon>Oomycota</taxon>
        <taxon>Peronosporomycetes</taxon>
        <taxon>Peronosporales</taxon>
        <taxon>Peronosporaceae</taxon>
        <taxon>Phytophthora</taxon>
    </lineage>
</organism>
<evidence type="ECO:0000256" key="1">
    <source>
        <dbReference type="ARBA" id="ARBA00008645"/>
    </source>
</evidence>
<keyword evidence="2" id="KW-1133">Transmembrane helix</keyword>
<keyword evidence="5" id="KW-1185">Reference proteome</keyword>
<evidence type="ECO:0000256" key="3">
    <source>
        <dbReference type="SAM" id="SignalP"/>
    </source>
</evidence>
<dbReference type="Proteomes" id="UP000198211">
    <property type="component" value="Unassembled WGS sequence"/>
</dbReference>
<dbReference type="PANTHER" id="PTHR43039">
    <property type="entry name" value="ESTERASE-RELATED"/>
    <property type="match status" value="1"/>
</dbReference>
<reference evidence="5" key="1">
    <citation type="submission" date="2017-03" db="EMBL/GenBank/DDBJ databases">
        <title>Phytopthora megakarya and P. palmivora, two closely related causual agents of cacao black pod achieved similar genome size and gene model numbers by different mechanisms.</title>
        <authorList>
            <person name="Ali S."/>
            <person name="Shao J."/>
            <person name="Larry D.J."/>
            <person name="Kronmiller B."/>
            <person name="Shen D."/>
            <person name="Strem M.D."/>
            <person name="Melnick R.L."/>
            <person name="Guiltinan M.J."/>
            <person name="Tyler B.M."/>
            <person name="Meinhardt L.W."/>
            <person name="Bailey B.A."/>
        </authorList>
    </citation>
    <scope>NUCLEOTIDE SEQUENCE [LARGE SCALE GENOMIC DNA]</scope>
    <source>
        <strain evidence="5">zdho120</strain>
    </source>
</reference>
<feature type="signal peptide" evidence="3">
    <location>
        <begin position="1"/>
        <end position="18"/>
    </location>
</feature>
<feature type="transmembrane region" description="Helical" evidence="2">
    <location>
        <begin position="116"/>
        <end position="136"/>
    </location>
</feature>
<dbReference type="SUPFAM" id="SSF53474">
    <property type="entry name" value="alpha/beta-Hydrolases"/>
    <property type="match status" value="1"/>
</dbReference>
<keyword evidence="2" id="KW-0812">Transmembrane</keyword>
<dbReference type="AlphaFoldDB" id="A0A225WMU0"/>
<comment type="similarity">
    <text evidence="1">Belongs to the AB hydrolase superfamily.</text>
</comment>
<dbReference type="Gene3D" id="3.40.50.1820">
    <property type="entry name" value="alpha/beta hydrolase"/>
    <property type="match status" value="1"/>
</dbReference>
<feature type="chain" id="PRO_5013302356" description="Serine protease" evidence="3">
    <location>
        <begin position="19"/>
        <end position="612"/>
    </location>
</feature>
<dbReference type="OrthoDB" id="425534at2759"/>